<sequence>MIARYTAARTSLRTALIMLVFTLLFTAAMAFTYGLTRPAIEASELAEKMRLINEVLPPGSYDNALLEDVLRLGPTPELGLAQGGALYRARKAGEPAALVLEAEAPDGYAGRIKLVLAVTADGRVSGVRVTSHKETPGLGDYIDPKKDRNKERPWITQFTGAGHDRVDAAAWKVRRDGGVFDAPTGATISARAVTNATGRALGWALARRDALFAAAPGSTLDTGKE</sequence>
<evidence type="ECO:0000313" key="8">
    <source>
        <dbReference type="EMBL" id="THF62655.1"/>
    </source>
</evidence>
<dbReference type="EC" id="7.-.-.-" evidence="6"/>
<keyword evidence="2 6" id="KW-0597">Phosphoprotein</keyword>
<gene>
    <name evidence="6" type="primary">rnfG</name>
    <name evidence="8" type="ORF">E6O51_06770</name>
</gene>
<evidence type="ECO:0000256" key="5">
    <source>
        <dbReference type="ARBA" id="ARBA00022982"/>
    </source>
</evidence>
<reference evidence="8 9" key="1">
    <citation type="submission" date="2019-04" db="EMBL/GenBank/DDBJ databases">
        <title>Azoarcus rhizosphaerae sp. nov. isolated from rhizosphere of Ficus religiosa.</title>
        <authorList>
            <person name="Lin S.-Y."/>
            <person name="Hameed A."/>
            <person name="Hsu Y.-H."/>
            <person name="Young C.-C."/>
        </authorList>
    </citation>
    <scope>NUCLEOTIDE SEQUENCE [LARGE SCALE GENOMIC DNA]</scope>
    <source>
        <strain evidence="8 9">CC-YHH848</strain>
    </source>
</reference>
<keyword evidence="4 6" id="KW-0288">FMN</keyword>
<proteinExistence type="inferred from homology"/>
<evidence type="ECO:0000313" key="9">
    <source>
        <dbReference type="Proteomes" id="UP000307956"/>
    </source>
</evidence>
<keyword evidence="6" id="KW-1003">Cell membrane</keyword>
<evidence type="ECO:0000256" key="6">
    <source>
        <dbReference type="HAMAP-Rule" id="MF_00479"/>
    </source>
</evidence>
<keyword evidence="6" id="KW-1133">Transmembrane helix</keyword>
<evidence type="ECO:0000256" key="2">
    <source>
        <dbReference type="ARBA" id="ARBA00022553"/>
    </source>
</evidence>
<keyword evidence="1 6" id="KW-0813">Transport</keyword>
<protein>
    <recommendedName>
        <fullName evidence="6">Ion-translocating oxidoreductase complex subunit G</fullName>
        <ecNumber evidence="6">7.-.-.-</ecNumber>
    </recommendedName>
    <alternativeName>
        <fullName evidence="6">Rnf electron transport complex subunit G</fullName>
    </alternativeName>
</protein>
<dbReference type="PANTHER" id="PTHR36118:SF1">
    <property type="entry name" value="ION-TRANSLOCATING OXIDOREDUCTASE COMPLEX SUBUNIT G"/>
    <property type="match status" value="1"/>
</dbReference>
<dbReference type="OrthoDB" id="9784165at2"/>
<dbReference type="Proteomes" id="UP000307956">
    <property type="component" value="Unassembled WGS sequence"/>
</dbReference>
<name>A0A4S4AS71_9RHOO</name>
<comment type="subcellular location">
    <subcellularLocation>
        <location evidence="6">Cell inner membrane</location>
        <topology evidence="6">Single-pass membrane protein</topology>
    </subcellularLocation>
</comment>
<keyword evidence="6" id="KW-0812">Transmembrane</keyword>
<dbReference type="PIRSF" id="PIRSF006091">
    <property type="entry name" value="E_trnsport_RnfG"/>
    <property type="match status" value="1"/>
</dbReference>
<dbReference type="SMART" id="SM00900">
    <property type="entry name" value="FMN_bind"/>
    <property type="match status" value="1"/>
</dbReference>
<evidence type="ECO:0000256" key="3">
    <source>
        <dbReference type="ARBA" id="ARBA00022630"/>
    </source>
</evidence>
<dbReference type="GO" id="GO:0010181">
    <property type="term" value="F:FMN binding"/>
    <property type="evidence" value="ECO:0007669"/>
    <property type="project" value="InterPro"/>
</dbReference>
<keyword evidence="6" id="KW-1278">Translocase</keyword>
<keyword evidence="6" id="KW-0472">Membrane</keyword>
<keyword evidence="5 6" id="KW-0249">Electron transport</keyword>
<keyword evidence="3 6" id="KW-0285">Flavoprotein</keyword>
<comment type="subunit">
    <text evidence="6">The complex is composed of six subunits: RnfA, RnfB, RnfC, RnfD, RnfE and RnfG.</text>
</comment>
<dbReference type="NCBIfam" id="TIGR01947">
    <property type="entry name" value="rnfG"/>
    <property type="match status" value="1"/>
</dbReference>
<feature type="modified residue" description="FMN phosphoryl threonine" evidence="6">
    <location>
        <position position="187"/>
    </location>
</feature>
<keyword evidence="9" id="KW-1185">Reference proteome</keyword>
<comment type="cofactor">
    <cofactor evidence="6">
        <name>FMN</name>
        <dbReference type="ChEBI" id="CHEBI:58210"/>
    </cofactor>
</comment>
<dbReference type="AlphaFoldDB" id="A0A4S4AS71"/>
<comment type="caution">
    <text evidence="8">The sequence shown here is derived from an EMBL/GenBank/DDBJ whole genome shotgun (WGS) entry which is preliminary data.</text>
</comment>
<feature type="domain" description="FMN-binding" evidence="7">
    <location>
        <begin position="107"/>
        <end position="204"/>
    </location>
</feature>
<keyword evidence="6" id="KW-0997">Cell inner membrane</keyword>
<dbReference type="RefSeq" id="WP_136384208.1">
    <property type="nucleotide sequence ID" value="NZ_SSOD01000004.1"/>
</dbReference>
<dbReference type="GO" id="GO:0009055">
    <property type="term" value="F:electron transfer activity"/>
    <property type="evidence" value="ECO:0007669"/>
    <property type="project" value="InterPro"/>
</dbReference>
<comment type="function">
    <text evidence="6">Part of a membrane-bound complex that couples electron transfer with translocation of ions across the membrane.</text>
</comment>
<evidence type="ECO:0000256" key="1">
    <source>
        <dbReference type="ARBA" id="ARBA00022448"/>
    </source>
</evidence>
<dbReference type="HAMAP" id="MF_00479">
    <property type="entry name" value="RsxG_RnfG"/>
    <property type="match status" value="1"/>
</dbReference>
<dbReference type="EMBL" id="SSOD01000004">
    <property type="protein sequence ID" value="THF62655.1"/>
    <property type="molecule type" value="Genomic_DNA"/>
</dbReference>
<dbReference type="GO" id="GO:0005886">
    <property type="term" value="C:plasma membrane"/>
    <property type="evidence" value="ECO:0007669"/>
    <property type="project" value="UniProtKB-SubCell"/>
</dbReference>
<accession>A0A4S4AS71</accession>
<dbReference type="GO" id="GO:0022900">
    <property type="term" value="P:electron transport chain"/>
    <property type="evidence" value="ECO:0007669"/>
    <property type="project" value="UniProtKB-UniRule"/>
</dbReference>
<dbReference type="PANTHER" id="PTHR36118">
    <property type="entry name" value="ION-TRANSLOCATING OXIDOREDUCTASE COMPLEX SUBUNIT G"/>
    <property type="match status" value="1"/>
</dbReference>
<dbReference type="InterPro" id="IPR007329">
    <property type="entry name" value="FMN-bd"/>
</dbReference>
<evidence type="ECO:0000259" key="7">
    <source>
        <dbReference type="SMART" id="SM00900"/>
    </source>
</evidence>
<dbReference type="Pfam" id="PF04205">
    <property type="entry name" value="FMN_bind"/>
    <property type="match status" value="1"/>
</dbReference>
<dbReference type="InterPro" id="IPR010209">
    <property type="entry name" value="Ion_transpt_RnfG/RsxG"/>
</dbReference>
<comment type="similarity">
    <text evidence="6">Belongs to the RnfG family.</text>
</comment>
<evidence type="ECO:0000256" key="4">
    <source>
        <dbReference type="ARBA" id="ARBA00022643"/>
    </source>
</evidence>
<organism evidence="8 9">
    <name type="scientific">Pseudothauera rhizosphaerae</name>
    <dbReference type="NCBI Taxonomy" id="2565932"/>
    <lineage>
        <taxon>Bacteria</taxon>
        <taxon>Pseudomonadati</taxon>
        <taxon>Pseudomonadota</taxon>
        <taxon>Betaproteobacteria</taxon>
        <taxon>Rhodocyclales</taxon>
        <taxon>Zoogloeaceae</taxon>
        <taxon>Pseudothauera</taxon>
    </lineage>
</organism>